<dbReference type="AlphaFoldDB" id="B3E7N8"/>
<evidence type="ECO:0000313" key="1">
    <source>
        <dbReference type="EMBL" id="ACD95020.1"/>
    </source>
</evidence>
<reference evidence="1 2" key="1">
    <citation type="submission" date="2008-05" db="EMBL/GenBank/DDBJ databases">
        <title>Complete sequence of chromosome of Geobacter lovleyi SZ.</title>
        <authorList>
            <consortium name="US DOE Joint Genome Institute"/>
            <person name="Lucas S."/>
            <person name="Copeland A."/>
            <person name="Lapidus A."/>
            <person name="Glavina del Rio T."/>
            <person name="Dalin E."/>
            <person name="Tice H."/>
            <person name="Bruce D."/>
            <person name="Goodwin L."/>
            <person name="Pitluck S."/>
            <person name="Chertkov O."/>
            <person name="Meincke L."/>
            <person name="Brettin T."/>
            <person name="Detter J.C."/>
            <person name="Han C."/>
            <person name="Tapia R."/>
            <person name="Kuske C.R."/>
            <person name="Schmutz J."/>
            <person name="Larimer F."/>
            <person name="Land M."/>
            <person name="Hauser L."/>
            <person name="Kyrpides N."/>
            <person name="Mikhailova N."/>
            <person name="Sung Y."/>
            <person name="Fletcher K.E."/>
            <person name="Ritalahti K.M."/>
            <person name="Loeffler F.E."/>
            <person name="Richardson P."/>
        </authorList>
    </citation>
    <scope>NUCLEOTIDE SEQUENCE [LARGE SCALE GENOMIC DNA]</scope>
    <source>
        <strain evidence="2">ATCC BAA-1151 / DSM 17278 / SZ</strain>
    </source>
</reference>
<dbReference type="PROSITE" id="PS51257">
    <property type="entry name" value="PROKAR_LIPOPROTEIN"/>
    <property type="match status" value="1"/>
</dbReference>
<accession>B3E7N8</accession>
<keyword evidence="2" id="KW-1185">Reference proteome</keyword>
<dbReference type="InterPro" id="IPR036909">
    <property type="entry name" value="Cyt_c-like_dom_sf"/>
</dbReference>
<organism evidence="1 2">
    <name type="scientific">Trichlorobacter lovleyi (strain ATCC BAA-1151 / DSM 17278 / SZ)</name>
    <name type="common">Geobacter lovleyi</name>
    <dbReference type="NCBI Taxonomy" id="398767"/>
    <lineage>
        <taxon>Bacteria</taxon>
        <taxon>Pseudomonadati</taxon>
        <taxon>Thermodesulfobacteriota</taxon>
        <taxon>Desulfuromonadia</taxon>
        <taxon>Geobacterales</taxon>
        <taxon>Geobacteraceae</taxon>
        <taxon>Trichlorobacter</taxon>
    </lineage>
</organism>
<dbReference type="GO" id="GO:0009055">
    <property type="term" value="F:electron transfer activity"/>
    <property type="evidence" value="ECO:0007669"/>
    <property type="project" value="InterPro"/>
</dbReference>
<dbReference type="eggNOG" id="COG3391">
    <property type="taxonomic scope" value="Bacteria"/>
</dbReference>
<evidence type="ECO:0008006" key="3">
    <source>
        <dbReference type="Google" id="ProtNLM"/>
    </source>
</evidence>
<dbReference type="KEGG" id="glo:Glov_1299"/>
<dbReference type="EMBL" id="CP001089">
    <property type="protein sequence ID" value="ACD95020.1"/>
    <property type="molecule type" value="Genomic_DNA"/>
</dbReference>
<dbReference type="Proteomes" id="UP000002420">
    <property type="component" value="Chromosome"/>
</dbReference>
<dbReference type="HOGENOM" id="CLU_1394588_0_0_7"/>
<name>B3E7N8_TRIL1</name>
<dbReference type="STRING" id="398767.Glov_1299"/>
<gene>
    <name evidence="1" type="ordered locus">Glov_1299</name>
</gene>
<protein>
    <recommendedName>
        <fullName evidence="3">Cytochrome c domain-containing protein</fullName>
    </recommendedName>
</protein>
<dbReference type="GO" id="GO:0020037">
    <property type="term" value="F:heme binding"/>
    <property type="evidence" value="ECO:0007669"/>
    <property type="project" value="InterPro"/>
</dbReference>
<proteinExistence type="predicted"/>
<sequence length="195" mass="20256">MELKRYLIFAVLLISLFTFSGCGEDKTIYETDTNTGGTTQKSFTFTSQTDVAPSSTVTSNSITVSGVTGAVPISVTGGSYSIGDAEFTTTAGTVSTGQSVRVRHTASALNGTTTTTTLTIGNVSGTFKSTTSGGSGVLDGEAQYKKSCGTSTCHGVPTRIPAAFRNVTAFKNYGMTFGLDDTQLQKIADYLATQP</sequence>
<dbReference type="SUPFAM" id="SSF46626">
    <property type="entry name" value="Cytochrome c"/>
    <property type="match status" value="1"/>
</dbReference>
<dbReference type="RefSeq" id="WP_012469366.1">
    <property type="nucleotide sequence ID" value="NC_010814.1"/>
</dbReference>
<evidence type="ECO:0000313" key="2">
    <source>
        <dbReference type="Proteomes" id="UP000002420"/>
    </source>
</evidence>